<dbReference type="Pfam" id="PF00909">
    <property type="entry name" value="Ammonium_transp"/>
    <property type="match status" value="1"/>
</dbReference>
<evidence type="ECO:0000256" key="9">
    <source>
        <dbReference type="RuleBase" id="RU362002"/>
    </source>
</evidence>
<keyword evidence="4 9" id="KW-0812">Transmembrane</keyword>
<feature type="transmembrane region" description="Helical" evidence="9">
    <location>
        <begin position="23"/>
        <end position="43"/>
    </location>
</feature>
<gene>
    <name evidence="11" type="ORF">GCM10009831_01970</name>
</gene>
<feature type="transmembrane region" description="Helical" evidence="9">
    <location>
        <begin position="55"/>
        <end position="75"/>
    </location>
</feature>
<evidence type="ECO:0000256" key="5">
    <source>
        <dbReference type="ARBA" id="ARBA00022989"/>
    </source>
</evidence>
<dbReference type="InterPro" id="IPR029020">
    <property type="entry name" value="Ammonium/urea_transptr"/>
</dbReference>
<proteinExistence type="inferred from homology"/>
<feature type="transmembrane region" description="Helical" evidence="9">
    <location>
        <begin position="204"/>
        <end position="226"/>
    </location>
</feature>
<dbReference type="InterPro" id="IPR001905">
    <property type="entry name" value="Ammonium_transpt"/>
</dbReference>
<evidence type="ECO:0000313" key="12">
    <source>
        <dbReference type="Proteomes" id="UP001500383"/>
    </source>
</evidence>
<feature type="transmembrane region" description="Helical" evidence="9">
    <location>
        <begin position="302"/>
        <end position="319"/>
    </location>
</feature>
<feature type="transmembrane region" description="Helical" evidence="9">
    <location>
        <begin position="121"/>
        <end position="140"/>
    </location>
</feature>
<dbReference type="PANTHER" id="PTHR43029:SF10">
    <property type="entry name" value="AMMONIUM TRANSPORTER MEP2"/>
    <property type="match status" value="1"/>
</dbReference>
<sequence length="455" mass="47273">MRGDSVLLLAQEATTEIDAGDTAWMLMAASLVLLMTPALAMFYGGMSRQKSVLNMMMMSFSAMGVVGIVYVLWGWSMSYGEQDVLGLFANPFEMFGLAGVIGDADNWVTSASGAYPQVVDVGFQVTFAIITVALISGAIAERVKFGTWLTFAAVWVTLAYFPMAHMVWGGGLLSHSENSLAAMIFGTVDDGEGGLVAAVAPVDFAGGTVVHINAGMAALVLVLLIGKRYDFGRTAFRPHSLPLVMLGAGLLWFGWFGFNAGSAFGANGAAGLAWINTTVATAAAMLGWLLTERIRDGHPTSLGAASGVVAGLVAITPAAGSVHPLGAIALGAVSGALCALAVGLKHRFGYDDSLDVVGVHLVAGLWGTIAIGLLATGTFDTDAGVFYSADGWKLLVVQIVIAVAALVFTAIMTAIAYVICRPLGWRISETDEQSGIDGAEHAESAYEASTNALIR</sequence>
<evidence type="ECO:0000259" key="10">
    <source>
        <dbReference type="Pfam" id="PF00909"/>
    </source>
</evidence>
<evidence type="ECO:0000256" key="8">
    <source>
        <dbReference type="ARBA" id="ARBA00050025"/>
    </source>
</evidence>
<keyword evidence="6 9" id="KW-0472">Membrane</keyword>
<feature type="transmembrane region" description="Helical" evidence="9">
    <location>
        <begin position="325"/>
        <end position="344"/>
    </location>
</feature>
<evidence type="ECO:0000256" key="6">
    <source>
        <dbReference type="ARBA" id="ARBA00023136"/>
    </source>
</evidence>
<accession>A0ABN2I353</accession>
<keyword evidence="3 9" id="KW-0813">Transport</keyword>
<protein>
    <recommendedName>
        <fullName evidence="8 9">Ammonium transporter</fullName>
    </recommendedName>
</protein>
<evidence type="ECO:0000256" key="1">
    <source>
        <dbReference type="ARBA" id="ARBA00004141"/>
    </source>
</evidence>
<dbReference type="PANTHER" id="PTHR43029">
    <property type="entry name" value="AMMONIUM TRANSPORTER MEP2"/>
    <property type="match status" value="1"/>
</dbReference>
<dbReference type="Gene3D" id="1.10.3430.10">
    <property type="entry name" value="Ammonium transporter AmtB like domains"/>
    <property type="match status" value="1"/>
</dbReference>
<evidence type="ECO:0000256" key="3">
    <source>
        <dbReference type="ARBA" id="ARBA00022448"/>
    </source>
</evidence>
<reference evidence="11 12" key="1">
    <citation type="journal article" date="2019" name="Int. J. Syst. Evol. Microbiol.">
        <title>The Global Catalogue of Microorganisms (GCM) 10K type strain sequencing project: providing services to taxonomists for standard genome sequencing and annotation.</title>
        <authorList>
            <consortium name="The Broad Institute Genomics Platform"/>
            <consortium name="The Broad Institute Genome Sequencing Center for Infectious Disease"/>
            <person name="Wu L."/>
            <person name="Ma J."/>
        </authorList>
    </citation>
    <scope>NUCLEOTIDE SEQUENCE [LARGE SCALE GENOMIC DNA]</scope>
    <source>
        <strain evidence="11 12">JCM 16002</strain>
    </source>
</reference>
<comment type="caution">
    <text evidence="11">The sequence shown here is derived from an EMBL/GenBank/DDBJ whole genome shotgun (WGS) entry which is preliminary data.</text>
</comment>
<dbReference type="InterPro" id="IPR024041">
    <property type="entry name" value="NH4_transpt_AmtB-like_dom"/>
</dbReference>
<dbReference type="PROSITE" id="PS01219">
    <property type="entry name" value="AMMONIUM_TRANSP"/>
    <property type="match status" value="1"/>
</dbReference>
<name>A0ABN2I353_9ACTN</name>
<feature type="transmembrane region" description="Helical" evidence="9">
    <location>
        <begin position="356"/>
        <end position="375"/>
    </location>
</feature>
<comment type="subcellular location">
    <subcellularLocation>
        <location evidence="9">Cell membrane</location>
        <topology evidence="9">Multi-pass membrane protein</topology>
    </subcellularLocation>
    <subcellularLocation>
        <location evidence="1">Membrane</location>
        <topology evidence="1">Multi-pass membrane protein</topology>
    </subcellularLocation>
</comment>
<dbReference type="NCBIfam" id="TIGR00836">
    <property type="entry name" value="amt"/>
    <property type="match status" value="1"/>
</dbReference>
<organism evidence="11 12">
    <name type="scientific">Dietzia cercidiphylli</name>
    <dbReference type="NCBI Taxonomy" id="498199"/>
    <lineage>
        <taxon>Bacteria</taxon>
        <taxon>Bacillati</taxon>
        <taxon>Actinomycetota</taxon>
        <taxon>Actinomycetes</taxon>
        <taxon>Mycobacteriales</taxon>
        <taxon>Dietziaceae</taxon>
        <taxon>Dietzia</taxon>
    </lineage>
</organism>
<evidence type="ECO:0000256" key="7">
    <source>
        <dbReference type="ARBA" id="ARBA00023177"/>
    </source>
</evidence>
<dbReference type="SUPFAM" id="SSF111352">
    <property type="entry name" value="Ammonium transporter"/>
    <property type="match status" value="1"/>
</dbReference>
<keyword evidence="7 9" id="KW-0924">Ammonia transport</keyword>
<keyword evidence="12" id="KW-1185">Reference proteome</keyword>
<feature type="domain" description="Ammonium transporter AmtB-like" evidence="10">
    <location>
        <begin position="23"/>
        <end position="446"/>
    </location>
</feature>
<keyword evidence="5 9" id="KW-1133">Transmembrane helix</keyword>
<evidence type="ECO:0000256" key="2">
    <source>
        <dbReference type="ARBA" id="ARBA00005887"/>
    </source>
</evidence>
<evidence type="ECO:0000313" key="11">
    <source>
        <dbReference type="EMBL" id="GAA1697529.1"/>
    </source>
</evidence>
<dbReference type="InterPro" id="IPR018047">
    <property type="entry name" value="Ammonium_transpt_CS"/>
</dbReference>
<evidence type="ECO:0000256" key="4">
    <source>
        <dbReference type="ARBA" id="ARBA00022692"/>
    </source>
</evidence>
<dbReference type="Proteomes" id="UP001500383">
    <property type="component" value="Unassembled WGS sequence"/>
</dbReference>
<feature type="transmembrane region" description="Helical" evidence="9">
    <location>
        <begin position="147"/>
        <end position="168"/>
    </location>
</feature>
<dbReference type="EMBL" id="BAAAQG010000002">
    <property type="protein sequence ID" value="GAA1697529.1"/>
    <property type="molecule type" value="Genomic_DNA"/>
</dbReference>
<comment type="similarity">
    <text evidence="2 9">Belongs to the ammonia transporter channel (TC 1.A.11.2) family.</text>
</comment>
<feature type="transmembrane region" description="Helical" evidence="9">
    <location>
        <begin position="238"/>
        <end position="258"/>
    </location>
</feature>
<feature type="transmembrane region" description="Helical" evidence="9">
    <location>
        <begin position="270"/>
        <end position="290"/>
    </location>
</feature>
<feature type="transmembrane region" description="Helical" evidence="9">
    <location>
        <begin position="395"/>
        <end position="419"/>
    </location>
</feature>